<evidence type="ECO:0000256" key="2">
    <source>
        <dbReference type="ARBA" id="ARBA00022723"/>
    </source>
</evidence>
<reference evidence="4" key="1">
    <citation type="submission" date="2006-10" db="EMBL/GenBank/DDBJ databases">
        <title>Complete sequence of Solibacter usitatus Ellin6076.</title>
        <authorList>
            <consortium name="US DOE Joint Genome Institute"/>
            <person name="Copeland A."/>
            <person name="Lucas S."/>
            <person name="Lapidus A."/>
            <person name="Barry K."/>
            <person name="Detter J.C."/>
            <person name="Glavina del Rio T."/>
            <person name="Hammon N."/>
            <person name="Israni S."/>
            <person name="Dalin E."/>
            <person name="Tice H."/>
            <person name="Pitluck S."/>
            <person name="Thompson L.S."/>
            <person name="Brettin T."/>
            <person name="Bruce D."/>
            <person name="Han C."/>
            <person name="Tapia R."/>
            <person name="Gilna P."/>
            <person name="Schmutz J."/>
            <person name="Larimer F."/>
            <person name="Land M."/>
            <person name="Hauser L."/>
            <person name="Kyrpides N."/>
            <person name="Mikhailova N."/>
            <person name="Janssen P.H."/>
            <person name="Kuske C.R."/>
            <person name="Richardson P."/>
        </authorList>
    </citation>
    <scope>NUCLEOTIDE SEQUENCE</scope>
    <source>
        <strain evidence="4">Ellin6076</strain>
    </source>
</reference>
<protein>
    <submittedName>
        <fullName evidence="4">DinB family protein</fullName>
    </submittedName>
</protein>
<dbReference type="AlphaFoldDB" id="Q01WE7"/>
<dbReference type="Pfam" id="PF05163">
    <property type="entry name" value="DinB"/>
    <property type="match status" value="1"/>
</dbReference>
<evidence type="ECO:0000256" key="1">
    <source>
        <dbReference type="ARBA" id="ARBA00008635"/>
    </source>
</evidence>
<feature type="binding site" evidence="3">
    <location>
        <position position="135"/>
    </location>
    <ligand>
        <name>a divalent metal cation</name>
        <dbReference type="ChEBI" id="CHEBI:60240"/>
    </ligand>
</feature>
<dbReference type="InterPro" id="IPR007837">
    <property type="entry name" value="DinB"/>
</dbReference>
<keyword evidence="2 3" id="KW-0479">Metal-binding</keyword>
<dbReference type="GO" id="GO:0046872">
    <property type="term" value="F:metal ion binding"/>
    <property type="evidence" value="ECO:0007669"/>
    <property type="project" value="UniProtKB-KW"/>
</dbReference>
<dbReference type="Gene3D" id="1.20.120.450">
    <property type="entry name" value="dinb family like domain"/>
    <property type="match status" value="1"/>
</dbReference>
<feature type="binding site" evidence="3">
    <location>
        <position position="54"/>
    </location>
    <ligand>
        <name>a divalent metal cation</name>
        <dbReference type="ChEBI" id="CHEBI:60240"/>
    </ligand>
</feature>
<organism evidence="4">
    <name type="scientific">Solibacter usitatus (strain Ellin6076)</name>
    <dbReference type="NCBI Taxonomy" id="234267"/>
    <lineage>
        <taxon>Bacteria</taxon>
        <taxon>Pseudomonadati</taxon>
        <taxon>Acidobacteriota</taxon>
        <taxon>Terriglobia</taxon>
        <taxon>Bryobacterales</taxon>
        <taxon>Solibacteraceae</taxon>
        <taxon>Candidatus Solibacter</taxon>
    </lineage>
</organism>
<evidence type="ECO:0000256" key="3">
    <source>
        <dbReference type="PIRSR" id="PIRSR607837-1"/>
    </source>
</evidence>
<sequence>MQPDQASFLLTGVYLPALKNEHRLTKSVIEAIPHDKGDYRPDEFAKSAMELAWHIVATEMRFLEAVETGAFDFTPKPKPDSVKTSADMGAWYAENFAPHVAKLEKLSAGQLEKVVDFRGMFQLPAVMYLGFLMHHSVHHRGQLSVYLRPMGGKVPAIYGESYDSAAARKAAQ</sequence>
<dbReference type="STRING" id="234267.Acid_5063"/>
<dbReference type="eggNOG" id="COG2318">
    <property type="taxonomic scope" value="Bacteria"/>
</dbReference>
<dbReference type="EMBL" id="CP000473">
    <property type="protein sequence ID" value="ABJ86018.1"/>
    <property type="molecule type" value="Genomic_DNA"/>
</dbReference>
<dbReference type="InParanoid" id="Q01WE7"/>
<proteinExistence type="inferred from homology"/>
<evidence type="ECO:0000313" key="4">
    <source>
        <dbReference type="EMBL" id="ABJ86018.1"/>
    </source>
</evidence>
<dbReference type="OrthoDB" id="119432at2"/>
<comment type="similarity">
    <text evidence="1">Belongs to the DinB family.</text>
</comment>
<accession>Q01WE7</accession>
<gene>
    <name evidence="4" type="ordered locus">Acid_5063</name>
</gene>
<name>Q01WE7_SOLUE</name>
<feature type="binding site" evidence="3">
    <location>
        <position position="139"/>
    </location>
    <ligand>
        <name>a divalent metal cation</name>
        <dbReference type="ChEBI" id="CHEBI:60240"/>
    </ligand>
</feature>
<dbReference type="SUPFAM" id="SSF109854">
    <property type="entry name" value="DinB/YfiT-like putative metalloenzymes"/>
    <property type="match status" value="1"/>
</dbReference>
<dbReference type="HOGENOM" id="CLU_1633040_0_0_0"/>
<dbReference type="InterPro" id="IPR034660">
    <property type="entry name" value="DinB/YfiT-like"/>
</dbReference>
<dbReference type="KEGG" id="sus:Acid_5063"/>